<dbReference type="Proteomes" id="UP001199319">
    <property type="component" value="Unassembled WGS sequence"/>
</dbReference>
<dbReference type="AlphaFoldDB" id="A0AAE3ADS5"/>
<name>A0AAE3ADS5_9FIRM</name>
<protein>
    <submittedName>
        <fullName evidence="1">Uncharacterized protein</fullName>
    </submittedName>
</protein>
<proteinExistence type="predicted"/>
<keyword evidence="2" id="KW-1185">Reference proteome</keyword>
<gene>
    <name evidence="1" type="ORF">LKD37_14465</name>
</gene>
<sequence>MRLMPGLLNLLDDRMWPRAAGRSIHSENQPITKLYQNLLKSLKSFL</sequence>
<evidence type="ECO:0000313" key="1">
    <source>
        <dbReference type="EMBL" id="MCC2130697.1"/>
    </source>
</evidence>
<evidence type="ECO:0000313" key="2">
    <source>
        <dbReference type="Proteomes" id="UP001199319"/>
    </source>
</evidence>
<dbReference type="EMBL" id="JAJEPW010000063">
    <property type="protein sequence ID" value="MCC2130697.1"/>
    <property type="molecule type" value="Genomic_DNA"/>
</dbReference>
<comment type="caution">
    <text evidence="1">The sequence shown here is derived from an EMBL/GenBank/DDBJ whole genome shotgun (WGS) entry which is preliminary data.</text>
</comment>
<accession>A0AAE3ADS5</accession>
<organism evidence="1 2">
    <name type="scientific">Brotocaccenecus cirricatena</name>
    <dbReference type="NCBI Taxonomy" id="3064195"/>
    <lineage>
        <taxon>Bacteria</taxon>
        <taxon>Bacillati</taxon>
        <taxon>Bacillota</taxon>
        <taxon>Clostridia</taxon>
        <taxon>Eubacteriales</taxon>
        <taxon>Oscillospiraceae</taxon>
        <taxon>Brotocaccenecus</taxon>
    </lineage>
</organism>
<dbReference type="RefSeq" id="WP_302929849.1">
    <property type="nucleotide sequence ID" value="NZ_JAJEPW010000063.1"/>
</dbReference>
<reference evidence="1" key="1">
    <citation type="submission" date="2021-10" db="EMBL/GenBank/DDBJ databases">
        <title>Anaerobic single-cell dispensing facilitates the cultivation of human gut bacteria.</title>
        <authorList>
            <person name="Afrizal A."/>
        </authorList>
    </citation>
    <scope>NUCLEOTIDE SEQUENCE</scope>
    <source>
        <strain evidence="1">CLA-AA-H272</strain>
    </source>
</reference>